<accession>A0A0C1QX41</accession>
<keyword evidence="8 16" id="KW-0812">Transmembrane</keyword>
<keyword evidence="14 16" id="KW-0472">Membrane</keyword>
<dbReference type="InterPro" id="IPR002327">
    <property type="entry name" value="Cyt_c_1A/1B"/>
</dbReference>
<evidence type="ECO:0000256" key="2">
    <source>
        <dbReference type="ARBA" id="ARBA00004401"/>
    </source>
</evidence>
<comment type="function">
    <text evidence="1">May be involved in electron transfer from bc1 complex to aa3.</text>
</comment>
<dbReference type="GO" id="GO:0020037">
    <property type="term" value="F:heme binding"/>
    <property type="evidence" value="ECO:0007669"/>
    <property type="project" value="InterPro"/>
</dbReference>
<keyword evidence="7 15" id="KW-0349">Heme</keyword>
<keyword evidence="10" id="KW-0735">Signal-anchor</keyword>
<reference evidence="18 19" key="1">
    <citation type="submission" date="2014-11" db="EMBL/GenBank/DDBJ databases">
        <title>A Rickettsiales Symbiont of Amoebae With Ancient Features.</title>
        <authorList>
            <person name="Schulz F."/>
            <person name="Martijn J."/>
            <person name="Wascher F."/>
            <person name="Kostanjsek R."/>
            <person name="Ettema T.J."/>
            <person name="Horn M."/>
        </authorList>
    </citation>
    <scope>NUCLEOTIDE SEQUENCE [LARGE SCALE GENOMIC DNA]</scope>
    <source>
        <strain evidence="18 19">UWC36</strain>
    </source>
</reference>
<keyword evidence="9 15" id="KW-0479">Metal-binding</keyword>
<dbReference type="InterPro" id="IPR036909">
    <property type="entry name" value="Cyt_c-like_dom_sf"/>
</dbReference>
<evidence type="ECO:0000256" key="14">
    <source>
        <dbReference type="ARBA" id="ARBA00023136"/>
    </source>
</evidence>
<evidence type="ECO:0000313" key="18">
    <source>
        <dbReference type="EMBL" id="KIE04575.1"/>
    </source>
</evidence>
<keyword evidence="12 16" id="KW-1133">Transmembrane helix</keyword>
<keyword evidence="13 15" id="KW-0408">Iron</keyword>
<dbReference type="InterPro" id="IPR009056">
    <property type="entry name" value="Cyt_c-like_dom"/>
</dbReference>
<keyword evidence="5" id="KW-0813">Transport</keyword>
<dbReference type="PRINTS" id="PR00604">
    <property type="entry name" value="CYTCHRMECIAB"/>
</dbReference>
<evidence type="ECO:0000256" key="6">
    <source>
        <dbReference type="ARBA" id="ARBA00022475"/>
    </source>
</evidence>
<feature type="domain" description="Cytochrome c" evidence="17">
    <location>
        <begin position="74"/>
        <end position="177"/>
    </location>
</feature>
<keyword evidence="19" id="KW-1185">Reference proteome</keyword>
<dbReference type="EMBL" id="JSWE01000180">
    <property type="protein sequence ID" value="KIE04575.1"/>
    <property type="molecule type" value="Genomic_DNA"/>
</dbReference>
<evidence type="ECO:0000256" key="11">
    <source>
        <dbReference type="ARBA" id="ARBA00022982"/>
    </source>
</evidence>
<evidence type="ECO:0000313" key="19">
    <source>
        <dbReference type="Proteomes" id="UP000031258"/>
    </source>
</evidence>
<organism evidence="18 19">
    <name type="scientific">Candidatus Jidaibacter acanthamoebae</name>
    <dbReference type="NCBI Taxonomy" id="86105"/>
    <lineage>
        <taxon>Bacteria</taxon>
        <taxon>Pseudomonadati</taxon>
        <taxon>Pseudomonadota</taxon>
        <taxon>Alphaproteobacteria</taxon>
        <taxon>Rickettsiales</taxon>
        <taxon>Candidatus Midichloriaceae</taxon>
        <taxon>Candidatus Jidaibacter</taxon>
    </lineage>
</organism>
<evidence type="ECO:0000256" key="8">
    <source>
        <dbReference type="ARBA" id="ARBA00022692"/>
    </source>
</evidence>
<dbReference type="PANTHER" id="PTHR11961">
    <property type="entry name" value="CYTOCHROME C"/>
    <property type="match status" value="1"/>
</dbReference>
<evidence type="ECO:0000256" key="12">
    <source>
        <dbReference type="ARBA" id="ARBA00022989"/>
    </source>
</evidence>
<proteinExistence type="inferred from homology"/>
<protein>
    <recommendedName>
        <fullName evidence="4">Cytochrome c homolog</fullName>
    </recommendedName>
</protein>
<evidence type="ECO:0000256" key="3">
    <source>
        <dbReference type="ARBA" id="ARBA00006488"/>
    </source>
</evidence>
<evidence type="ECO:0000256" key="1">
    <source>
        <dbReference type="ARBA" id="ARBA00002071"/>
    </source>
</evidence>
<dbReference type="FunFam" id="1.10.760.10:FF:000026">
    <property type="entry name" value="Cytochrome C, membrane-bound"/>
    <property type="match status" value="1"/>
</dbReference>
<dbReference type="AlphaFoldDB" id="A0A0C1QX41"/>
<evidence type="ECO:0000256" key="10">
    <source>
        <dbReference type="ARBA" id="ARBA00022968"/>
    </source>
</evidence>
<feature type="transmembrane region" description="Helical" evidence="16">
    <location>
        <begin position="12"/>
        <end position="33"/>
    </location>
</feature>
<keyword evidence="11" id="KW-0249">Electron transport</keyword>
<comment type="similarity">
    <text evidence="3">Belongs to the cytochrome c family.</text>
</comment>
<evidence type="ECO:0000256" key="13">
    <source>
        <dbReference type="ARBA" id="ARBA00023004"/>
    </source>
</evidence>
<dbReference type="GO" id="GO:0009055">
    <property type="term" value="F:electron transfer activity"/>
    <property type="evidence" value="ECO:0007669"/>
    <property type="project" value="InterPro"/>
</dbReference>
<gene>
    <name evidence="18" type="ORF">NF27_HJ00280</name>
</gene>
<dbReference type="Gene3D" id="1.10.760.10">
    <property type="entry name" value="Cytochrome c-like domain"/>
    <property type="match status" value="1"/>
</dbReference>
<sequence length="186" mass="20528">MRESFEFDKIIIAIAIAMFTIIMSANIGSMFYIPHPFPLKKGFKVDVAETTTSNTSAPQGLPTVIDMAAIMSTANHEAGKQVFTKCAVCHTIAKNEPNKIGPNLWGIVGAPTARHTEFSYSSAMQNHSKEGGKWGFEELYRYLYAPKQYIPGTKMAFAGIKNDSDRANLIAYLRIMSDRPLPISTS</sequence>
<evidence type="ECO:0000259" key="17">
    <source>
        <dbReference type="PROSITE" id="PS51007"/>
    </source>
</evidence>
<comment type="caution">
    <text evidence="18">The sequence shown here is derived from an EMBL/GenBank/DDBJ whole genome shotgun (WGS) entry which is preliminary data.</text>
</comment>
<evidence type="ECO:0000256" key="4">
    <source>
        <dbReference type="ARBA" id="ARBA00015074"/>
    </source>
</evidence>
<name>A0A0C1QX41_9RICK</name>
<dbReference type="SUPFAM" id="SSF46626">
    <property type="entry name" value="Cytochrome c"/>
    <property type="match status" value="1"/>
</dbReference>
<evidence type="ECO:0000256" key="16">
    <source>
        <dbReference type="SAM" id="Phobius"/>
    </source>
</evidence>
<dbReference type="GO" id="GO:0005886">
    <property type="term" value="C:plasma membrane"/>
    <property type="evidence" value="ECO:0007669"/>
    <property type="project" value="UniProtKB-SubCell"/>
</dbReference>
<evidence type="ECO:0000256" key="5">
    <source>
        <dbReference type="ARBA" id="ARBA00022448"/>
    </source>
</evidence>
<evidence type="ECO:0000256" key="7">
    <source>
        <dbReference type="ARBA" id="ARBA00022617"/>
    </source>
</evidence>
<dbReference type="RefSeq" id="WP_039458212.1">
    <property type="nucleotide sequence ID" value="NZ_JSWE01000180.1"/>
</dbReference>
<comment type="subcellular location">
    <subcellularLocation>
        <location evidence="2">Cell membrane</location>
        <topology evidence="2">Single-pass type II membrane protein</topology>
    </subcellularLocation>
</comment>
<dbReference type="Proteomes" id="UP000031258">
    <property type="component" value="Unassembled WGS sequence"/>
</dbReference>
<dbReference type="GO" id="GO:0046872">
    <property type="term" value="F:metal ion binding"/>
    <property type="evidence" value="ECO:0007669"/>
    <property type="project" value="UniProtKB-KW"/>
</dbReference>
<evidence type="ECO:0000256" key="9">
    <source>
        <dbReference type="ARBA" id="ARBA00022723"/>
    </source>
</evidence>
<dbReference type="Pfam" id="PF00034">
    <property type="entry name" value="Cytochrom_C"/>
    <property type="match status" value="1"/>
</dbReference>
<dbReference type="PROSITE" id="PS51007">
    <property type="entry name" value="CYTC"/>
    <property type="match status" value="1"/>
</dbReference>
<dbReference type="STRING" id="86105.NF27_HJ00280"/>
<keyword evidence="6" id="KW-1003">Cell membrane</keyword>
<evidence type="ECO:0000256" key="15">
    <source>
        <dbReference type="PROSITE-ProRule" id="PRU00433"/>
    </source>
</evidence>